<dbReference type="AlphaFoldDB" id="A0A9P6CZK5"/>
<keyword evidence="4" id="KW-1185">Reference proteome</keyword>
<name>A0A9P6CZK5_9AGAR</name>
<evidence type="ECO:0000313" key="4">
    <source>
        <dbReference type="Proteomes" id="UP000807469"/>
    </source>
</evidence>
<gene>
    <name evidence="3" type="ORF">BDN70DRAFT_43118</name>
</gene>
<evidence type="ECO:0000259" key="2">
    <source>
        <dbReference type="Pfam" id="PF20153"/>
    </source>
</evidence>
<evidence type="ECO:0000313" key="3">
    <source>
        <dbReference type="EMBL" id="KAF9478480.1"/>
    </source>
</evidence>
<dbReference type="InterPro" id="IPR045338">
    <property type="entry name" value="DUF6535"/>
</dbReference>
<protein>
    <recommendedName>
        <fullName evidence="2">DUF6535 domain-containing protein</fullName>
    </recommendedName>
</protein>
<evidence type="ECO:0000256" key="1">
    <source>
        <dbReference type="SAM" id="Phobius"/>
    </source>
</evidence>
<dbReference type="Proteomes" id="UP000807469">
    <property type="component" value="Unassembled WGS sequence"/>
</dbReference>
<proteinExistence type="predicted"/>
<feature type="transmembrane region" description="Helical" evidence="1">
    <location>
        <begin position="20"/>
        <end position="38"/>
    </location>
</feature>
<reference evidence="3" key="1">
    <citation type="submission" date="2020-11" db="EMBL/GenBank/DDBJ databases">
        <authorList>
            <consortium name="DOE Joint Genome Institute"/>
            <person name="Ahrendt S."/>
            <person name="Riley R."/>
            <person name="Andreopoulos W."/>
            <person name="Labutti K."/>
            <person name="Pangilinan J."/>
            <person name="Ruiz-Duenas F.J."/>
            <person name="Barrasa J.M."/>
            <person name="Sanchez-Garcia M."/>
            <person name="Camarero S."/>
            <person name="Miyauchi S."/>
            <person name="Serrano A."/>
            <person name="Linde D."/>
            <person name="Babiker R."/>
            <person name="Drula E."/>
            <person name="Ayuso-Fernandez I."/>
            <person name="Pacheco R."/>
            <person name="Padilla G."/>
            <person name="Ferreira P."/>
            <person name="Barriuso J."/>
            <person name="Kellner H."/>
            <person name="Castanera R."/>
            <person name="Alfaro M."/>
            <person name="Ramirez L."/>
            <person name="Pisabarro A.G."/>
            <person name="Kuo A."/>
            <person name="Tritt A."/>
            <person name="Lipzen A."/>
            <person name="He G."/>
            <person name="Yan M."/>
            <person name="Ng V."/>
            <person name="Cullen D."/>
            <person name="Martin F."/>
            <person name="Rosso M.-N."/>
            <person name="Henrissat B."/>
            <person name="Hibbett D."/>
            <person name="Martinez A.T."/>
            <person name="Grigoriev I.V."/>
        </authorList>
    </citation>
    <scope>NUCLEOTIDE SEQUENCE</scope>
    <source>
        <strain evidence="3">CIRM-BRFM 674</strain>
    </source>
</reference>
<keyword evidence="1" id="KW-1133">Transmembrane helix</keyword>
<keyword evidence="1" id="KW-0812">Transmembrane</keyword>
<comment type="caution">
    <text evidence="3">The sequence shown here is derived from an EMBL/GenBank/DDBJ whole genome shotgun (WGS) entry which is preliminary data.</text>
</comment>
<feature type="transmembrane region" description="Helical" evidence="1">
    <location>
        <begin position="50"/>
        <end position="77"/>
    </location>
</feature>
<dbReference type="Pfam" id="PF20153">
    <property type="entry name" value="DUF6535"/>
    <property type="match status" value="1"/>
</dbReference>
<keyword evidence="1" id="KW-0472">Membrane</keyword>
<organism evidence="3 4">
    <name type="scientific">Pholiota conissans</name>
    <dbReference type="NCBI Taxonomy" id="109636"/>
    <lineage>
        <taxon>Eukaryota</taxon>
        <taxon>Fungi</taxon>
        <taxon>Dikarya</taxon>
        <taxon>Basidiomycota</taxon>
        <taxon>Agaricomycotina</taxon>
        <taxon>Agaricomycetes</taxon>
        <taxon>Agaricomycetidae</taxon>
        <taxon>Agaricales</taxon>
        <taxon>Agaricineae</taxon>
        <taxon>Strophariaceae</taxon>
        <taxon>Pholiota</taxon>
    </lineage>
</organism>
<feature type="domain" description="DUF6535" evidence="2">
    <location>
        <begin position="1"/>
        <end position="37"/>
    </location>
</feature>
<dbReference type="EMBL" id="MU155233">
    <property type="protein sequence ID" value="KAF9478480.1"/>
    <property type="molecule type" value="Genomic_DNA"/>
</dbReference>
<accession>A0A9P6CZK5</accession>
<sequence>MRSRALKAWHVPQIFAALPLLLQGALALFLAGLIDFTLPLGKKLAIPTACIVGFILLFLIVTTVLPAFQALFLLFGFSPRGTVPTPCAYKSPQSHIFRKVTRYFLYSLSYVWPKTYLCETESWKYLANSEKILAPDKQRHLFPYIYTIWHPKSYAIADLQWLSLRDAWHNRVLDKDEDLYEHRKEEIRRNVFPLSDITQCLMSAISGPVNAKHTEEFLVAAFYCFEELSASIWSVEWSIKFRIDRRNEYFKRLQNLPNGSISTFFLHGGRYQYTGFPDRRTRFEAYLYLRRHRPLFHLDQICMFIDRLPTLTHLPPTILRRYQLEMKSRIIPYLLKGNIHLLTPTTDVDDSYYIHNLYVPYNESDAGFMSPSASVDTLSTLFSRLIFESTAPIYASRVGPTNPLYTHSSIPMVLDMLAGGIIFYLKMVSIETANVSPNAHVQQDLYSVGAAYRSTFFSVVKYLEAHGTSNSDTSLPTPVFYYAALLLHYLFCRLDVIDKDNILPTGSNFSEGLGVLFDAVSECKQRLASRRNDQLEMLFEESDLIQSRALGKDEFRDIPRFSDIWWDELFLGYQSLGLCSSQKTPFVATDGVTVPLSEPLPTDIPDSDLMSAFSMATSSFLDTVSPSSNTKHPDLDAAPDIRALEIDKGSIRINSRRATVSHSRPTSEFLGRDDILRDSTVGISSADSVIDMHPPS</sequence>